<dbReference type="InterPro" id="IPR022121">
    <property type="entry name" value="Peptidase_M73_camelysin"/>
</dbReference>
<sequence length="94" mass="9945">MSVIRRLFLLIILIILASGATAAYFSDQETSSNNKVTAGTLEIGTPVDIDFNVSGAVPGDVFTGDQNPYDIGNEGSVDADHVEITVTNTVTDVR</sequence>
<reference evidence="2 3" key="1">
    <citation type="submission" date="2017-09" db="EMBL/GenBank/DDBJ databases">
        <title>Depth-based differentiation of microbial function through sediment-hosted aquifers and enrichment of novel symbionts in the deep terrestrial subsurface.</title>
        <authorList>
            <person name="Probst A.J."/>
            <person name="Ladd B."/>
            <person name="Jarett J.K."/>
            <person name="Geller-Mcgrath D.E."/>
            <person name="Sieber C.M."/>
            <person name="Emerson J.B."/>
            <person name="Anantharaman K."/>
            <person name="Thomas B.C."/>
            <person name="Malmstrom R."/>
            <person name="Stieglmeier M."/>
            <person name="Klingl A."/>
            <person name="Woyke T."/>
            <person name="Ryan C.M."/>
            <person name="Banfield J.F."/>
        </authorList>
    </citation>
    <scope>NUCLEOTIDE SEQUENCE [LARGE SCALE GENOMIC DNA]</scope>
    <source>
        <strain evidence="2">CG22_combo_CG10-13_8_21_14_all_38_20</strain>
    </source>
</reference>
<dbReference type="EMBL" id="PCTA01000003">
    <property type="protein sequence ID" value="PIP62089.1"/>
    <property type="molecule type" value="Genomic_DNA"/>
</dbReference>
<protein>
    <submittedName>
        <fullName evidence="2">Uncharacterized protein</fullName>
    </submittedName>
</protein>
<organism evidence="2 3">
    <name type="scientific">Candidatus Roizmanbacteria bacterium CG22_combo_CG10-13_8_21_14_all_38_20</name>
    <dbReference type="NCBI Taxonomy" id="1974862"/>
    <lineage>
        <taxon>Bacteria</taxon>
        <taxon>Candidatus Roizmaniibacteriota</taxon>
    </lineage>
</organism>
<dbReference type="InterPro" id="IPR023833">
    <property type="entry name" value="Signal_pept_SipW-depend-type"/>
</dbReference>
<evidence type="ECO:0000256" key="1">
    <source>
        <dbReference type="SAM" id="SignalP"/>
    </source>
</evidence>
<gene>
    <name evidence="2" type="ORF">COW99_00180</name>
</gene>
<dbReference type="AlphaFoldDB" id="A0A2H0BX39"/>
<keyword evidence="1" id="KW-0732">Signal</keyword>
<proteinExistence type="predicted"/>
<evidence type="ECO:0000313" key="3">
    <source>
        <dbReference type="Proteomes" id="UP000231246"/>
    </source>
</evidence>
<name>A0A2H0BX39_9BACT</name>
<dbReference type="Pfam" id="PF12389">
    <property type="entry name" value="Peptidase_M73"/>
    <property type="match status" value="1"/>
</dbReference>
<comment type="caution">
    <text evidence="2">The sequence shown here is derived from an EMBL/GenBank/DDBJ whole genome shotgun (WGS) entry which is preliminary data.</text>
</comment>
<feature type="signal peptide" evidence="1">
    <location>
        <begin position="1"/>
        <end position="22"/>
    </location>
</feature>
<evidence type="ECO:0000313" key="2">
    <source>
        <dbReference type="EMBL" id="PIP62089.1"/>
    </source>
</evidence>
<dbReference type="Proteomes" id="UP000231246">
    <property type="component" value="Unassembled WGS sequence"/>
</dbReference>
<accession>A0A2H0BX39</accession>
<dbReference type="NCBIfam" id="TIGR04088">
    <property type="entry name" value="cognate_SipW"/>
    <property type="match status" value="1"/>
</dbReference>
<feature type="chain" id="PRO_5013715362" evidence="1">
    <location>
        <begin position="23"/>
        <end position="94"/>
    </location>
</feature>